<keyword evidence="1" id="KW-0812">Transmembrane</keyword>
<dbReference type="AlphaFoldDB" id="A0A1I7ZF64"/>
<keyword evidence="1" id="KW-0472">Membrane</keyword>
<evidence type="ECO:0000313" key="2">
    <source>
        <dbReference type="Proteomes" id="UP000095287"/>
    </source>
</evidence>
<feature type="transmembrane region" description="Helical" evidence="1">
    <location>
        <begin position="37"/>
        <end position="63"/>
    </location>
</feature>
<name>A0A1I7ZF64_9BILA</name>
<keyword evidence="2" id="KW-1185">Reference proteome</keyword>
<keyword evidence="1" id="KW-1133">Transmembrane helix</keyword>
<accession>A0A1I7ZF64</accession>
<organism evidence="2 3">
    <name type="scientific">Steinernema glaseri</name>
    <dbReference type="NCBI Taxonomy" id="37863"/>
    <lineage>
        <taxon>Eukaryota</taxon>
        <taxon>Metazoa</taxon>
        <taxon>Ecdysozoa</taxon>
        <taxon>Nematoda</taxon>
        <taxon>Chromadorea</taxon>
        <taxon>Rhabditida</taxon>
        <taxon>Tylenchina</taxon>
        <taxon>Panagrolaimomorpha</taxon>
        <taxon>Strongyloidoidea</taxon>
        <taxon>Steinernematidae</taxon>
        <taxon>Steinernema</taxon>
    </lineage>
</organism>
<evidence type="ECO:0000313" key="3">
    <source>
        <dbReference type="WBParaSite" id="L893_g25720.t1"/>
    </source>
</evidence>
<feature type="transmembrane region" description="Helical" evidence="1">
    <location>
        <begin position="12"/>
        <end position="31"/>
    </location>
</feature>
<proteinExistence type="predicted"/>
<reference evidence="3" key="1">
    <citation type="submission" date="2016-11" db="UniProtKB">
        <authorList>
            <consortium name="WormBaseParasite"/>
        </authorList>
    </citation>
    <scope>IDENTIFICATION</scope>
</reference>
<dbReference type="WBParaSite" id="L893_g25720.t1">
    <property type="protein sequence ID" value="L893_g25720.t1"/>
    <property type="gene ID" value="L893_g25720"/>
</dbReference>
<evidence type="ECO:0000256" key="1">
    <source>
        <dbReference type="SAM" id="Phobius"/>
    </source>
</evidence>
<protein>
    <submittedName>
        <fullName evidence="3">Transmembrane protein</fullName>
    </submittedName>
</protein>
<sequence length="138" mass="15989">MTLRRKFTSSRYYFNNWVAVTHLPIYLRFVAMCKTESSLLVTIIAFSLIVQLLFTGVATGYVIRVGSAVRPYSYDRLASWPLGRSYYAAPSKRRLVVRVPFAQNPDNEQLSRIYKSMFTHSKQKKIGEYSLRSFLEDA</sequence>
<dbReference type="Proteomes" id="UP000095287">
    <property type="component" value="Unplaced"/>
</dbReference>